<evidence type="ECO:0000313" key="3">
    <source>
        <dbReference type="Proteomes" id="UP000284531"/>
    </source>
</evidence>
<organism evidence="2 3">
    <name type="scientific">Marinifilum flexuosum</name>
    <dbReference type="NCBI Taxonomy" id="1117708"/>
    <lineage>
        <taxon>Bacteria</taxon>
        <taxon>Pseudomonadati</taxon>
        <taxon>Bacteroidota</taxon>
        <taxon>Bacteroidia</taxon>
        <taxon>Marinilabiliales</taxon>
        <taxon>Marinifilaceae</taxon>
    </lineage>
</organism>
<name>A0A419WMU7_9BACT</name>
<proteinExistence type="predicted"/>
<feature type="compositionally biased region" description="Basic and acidic residues" evidence="1">
    <location>
        <begin position="66"/>
        <end position="80"/>
    </location>
</feature>
<comment type="caution">
    <text evidence="2">The sequence shown here is derived from an EMBL/GenBank/DDBJ whole genome shotgun (WGS) entry which is preliminary data.</text>
</comment>
<feature type="region of interest" description="Disordered" evidence="1">
    <location>
        <begin position="66"/>
        <end position="91"/>
    </location>
</feature>
<dbReference type="AlphaFoldDB" id="A0A419WMU7"/>
<reference evidence="2 3" key="1">
    <citation type="submission" date="2018-09" db="EMBL/GenBank/DDBJ databases">
        <title>Genomic Encyclopedia of Archaeal and Bacterial Type Strains, Phase II (KMG-II): from individual species to whole genera.</title>
        <authorList>
            <person name="Goeker M."/>
        </authorList>
    </citation>
    <scope>NUCLEOTIDE SEQUENCE [LARGE SCALE GENOMIC DNA]</scope>
    <source>
        <strain evidence="2 3">DSM 21950</strain>
    </source>
</reference>
<dbReference type="RefSeq" id="WP_120241418.1">
    <property type="nucleotide sequence ID" value="NZ_RAPQ01000012.1"/>
</dbReference>
<keyword evidence="3" id="KW-1185">Reference proteome</keyword>
<sequence length="91" mass="10516">MEKKEIITIDILINTTRQAEVVARLRTLGVSMIEVSEASNKLSAVLNKTAKPLKILDSNHRSALHRTDILTQSQKRDPAYQRHQPHYKYHR</sequence>
<dbReference type="EMBL" id="RAPQ01000012">
    <property type="protein sequence ID" value="RKD96762.1"/>
    <property type="molecule type" value="Genomic_DNA"/>
</dbReference>
<gene>
    <name evidence="2" type="ORF">BXY64_3708</name>
</gene>
<protein>
    <submittedName>
        <fullName evidence="2">Uncharacterized protein</fullName>
    </submittedName>
</protein>
<evidence type="ECO:0000313" key="2">
    <source>
        <dbReference type="EMBL" id="RKD96762.1"/>
    </source>
</evidence>
<evidence type="ECO:0000256" key="1">
    <source>
        <dbReference type="SAM" id="MobiDB-lite"/>
    </source>
</evidence>
<accession>A0A419WMU7</accession>
<dbReference type="Proteomes" id="UP000284531">
    <property type="component" value="Unassembled WGS sequence"/>
</dbReference>